<evidence type="ECO:0000313" key="10">
    <source>
        <dbReference type="Proteomes" id="UP000249818"/>
    </source>
</evidence>
<accession>A0A2X3MLJ9</accession>
<evidence type="ECO:0000313" key="9">
    <source>
        <dbReference type="EMBL" id="SQD92804.1"/>
    </source>
</evidence>
<dbReference type="PROSITE" id="PS00138">
    <property type="entry name" value="SUBTILASE_SER"/>
    <property type="match status" value="1"/>
</dbReference>
<evidence type="ECO:0000259" key="8">
    <source>
        <dbReference type="Pfam" id="PF00082"/>
    </source>
</evidence>
<organism evidence="9 10">
    <name type="scientific">Candidatus Bipolaricaulis anaerobius</name>
    <dbReference type="NCBI Taxonomy" id="2026885"/>
    <lineage>
        <taxon>Bacteria</taxon>
        <taxon>Candidatus Bipolaricaulota</taxon>
        <taxon>Candidatus Bipolaricaulia</taxon>
        <taxon>Candidatus Bipolaricaulales</taxon>
        <taxon>Candidatus Bipolaricaulaceae</taxon>
        <taxon>Candidatus Bipolaricaulis</taxon>
    </lineage>
</organism>
<dbReference type="KEGG" id="bana:BARAN1_0780"/>
<reference evidence="10" key="1">
    <citation type="submission" date="2018-05" db="EMBL/GenBank/DDBJ databases">
        <authorList>
            <person name="Hao L."/>
        </authorList>
    </citation>
    <scope>NUCLEOTIDE SEQUENCE [LARGE SCALE GENOMIC DNA]</scope>
</reference>
<evidence type="ECO:0000256" key="1">
    <source>
        <dbReference type="ARBA" id="ARBA00011073"/>
    </source>
</evidence>
<keyword evidence="2 6" id="KW-0645">Protease</keyword>
<name>A0A2X3MLJ9_9BACT</name>
<dbReference type="InterPro" id="IPR015500">
    <property type="entry name" value="Peptidase_S8_subtilisin-rel"/>
</dbReference>
<dbReference type="InterPro" id="IPR000209">
    <property type="entry name" value="Peptidase_S8/S53_dom"/>
</dbReference>
<feature type="active site" description="Charge relay system" evidence="5 6">
    <location>
        <position position="247"/>
    </location>
</feature>
<proteinExistence type="inferred from homology"/>
<dbReference type="CDD" id="cd07478">
    <property type="entry name" value="Peptidases_S8_CspA-like"/>
    <property type="match status" value="1"/>
</dbReference>
<dbReference type="AlphaFoldDB" id="A0A2X3MLJ9"/>
<feature type="chain" id="PRO_5016122407" evidence="7">
    <location>
        <begin position="28"/>
        <end position="724"/>
    </location>
</feature>
<dbReference type="PANTHER" id="PTHR43806:SF11">
    <property type="entry name" value="CEREVISIN-RELATED"/>
    <property type="match status" value="1"/>
</dbReference>
<keyword evidence="10" id="KW-1185">Reference proteome</keyword>
<comment type="similarity">
    <text evidence="1 6">Belongs to the peptidase S8 family.</text>
</comment>
<dbReference type="InterPro" id="IPR023828">
    <property type="entry name" value="Peptidase_S8_Ser-AS"/>
</dbReference>
<sequence length="724" mass="75591">MLWLQCQAVAGLLRLLAVILFSAAAFAGPEKLDPFLRLLVHAEQGDGPAALLSPETLSALVALGGDPVAPGPAERTAVRVLLLTEDPGAAWTIPLFRPHGVVNTLATGEVAVADLAALADHPQVVYIEASRPLSPALDLSVPEVGAPALWYGTPATAGRGVILGVVDTGLDILHRDFRVDRDGNGTEEGSRILWLWDQTGVGATGFPSWWGDDGAGAETYYGRAFSRAELEVAIARGSSPTLDSHGHGTHVAGIAAGDGSASAAMRRGVAPDADLVVVKTTFYHDTVVDGARFVFEAAEALGMPAVVNLSLGGHSGPHDGSSLFERMLDELADRPGRAIVVAAGNEGDRRIHVAGDVWATTTWHLEAEKGTVSAQFWYNGTATYSIEVRSPSGETATVLPGSQRWVSTSSGGIWLDNTSLPDPRNLARYIFVALTDITPGTTWAVTLTPILGGGHVDGWVEDAAAAQFREGDTSSTICEPGNAARVITVGAYITKTHWTSVAGEETADGEVGALASFSSRGPTRDGRLKPDLTAPGAWIASARSQNATAAPWLTLAGGEYTMLLGTSMAAPHVAGAVALLFSRRPNLTAAEVKDALTSGARADAEVGVAPSQAWGAGKLDIARTAQLIGGAAPVERPVLIALANPVSSEARFSYRCPTGTGWASLHIYDLAGKLLYTQLVGPLAGEARWPLTTHDGRRVASGLYLAVLVTDKSQSEIVRVVVQR</sequence>
<evidence type="ECO:0000256" key="3">
    <source>
        <dbReference type="ARBA" id="ARBA00022801"/>
    </source>
</evidence>
<dbReference type="InterPro" id="IPR022398">
    <property type="entry name" value="Peptidase_S8_His-AS"/>
</dbReference>
<dbReference type="PRINTS" id="PR00723">
    <property type="entry name" value="SUBTILISIN"/>
</dbReference>
<dbReference type="InterPro" id="IPR050131">
    <property type="entry name" value="Peptidase_S8_subtilisin-like"/>
</dbReference>
<gene>
    <name evidence="9" type="ORF">BARAN1_0780</name>
</gene>
<dbReference type="Gene3D" id="2.60.120.1290">
    <property type="match status" value="1"/>
</dbReference>
<dbReference type="PROSITE" id="PS00137">
    <property type="entry name" value="SUBTILASE_HIS"/>
    <property type="match status" value="1"/>
</dbReference>
<protein>
    <submittedName>
        <fullName evidence="9">Peptidase S8/S53</fullName>
    </submittedName>
</protein>
<evidence type="ECO:0000256" key="7">
    <source>
        <dbReference type="SAM" id="SignalP"/>
    </source>
</evidence>
<dbReference type="SUPFAM" id="SSF52743">
    <property type="entry name" value="Subtilisin-like"/>
    <property type="match status" value="1"/>
</dbReference>
<dbReference type="InterPro" id="IPR036852">
    <property type="entry name" value="Peptidase_S8/S53_dom_sf"/>
</dbReference>
<evidence type="ECO:0000256" key="4">
    <source>
        <dbReference type="ARBA" id="ARBA00022825"/>
    </source>
</evidence>
<dbReference type="PROSITE" id="PS51892">
    <property type="entry name" value="SUBTILASE"/>
    <property type="match status" value="1"/>
</dbReference>
<keyword evidence="7" id="KW-0732">Signal</keyword>
<dbReference type="Pfam" id="PF00082">
    <property type="entry name" value="Peptidase_S8"/>
    <property type="match status" value="2"/>
</dbReference>
<feature type="domain" description="Peptidase S8/S53" evidence="8">
    <location>
        <begin position="158"/>
        <end position="355"/>
    </location>
</feature>
<keyword evidence="3 6" id="KW-0378">Hydrolase</keyword>
<dbReference type="EMBL" id="LS483254">
    <property type="protein sequence ID" value="SQD92804.1"/>
    <property type="molecule type" value="Genomic_DNA"/>
</dbReference>
<dbReference type="Gene3D" id="3.40.50.200">
    <property type="entry name" value="Peptidase S8/S53 domain"/>
    <property type="match status" value="1"/>
</dbReference>
<dbReference type="PANTHER" id="PTHR43806">
    <property type="entry name" value="PEPTIDASE S8"/>
    <property type="match status" value="1"/>
</dbReference>
<feature type="domain" description="Peptidase S8/S53" evidence="8">
    <location>
        <begin position="472"/>
        <end position="615"/>
    </location>
</feature>
<evidence type="ECO:0000256" key="6">
    <source>
        <dbReference type="PROSITE-ProRule" id="PRU01240"/>
    </source>
</evidence>
<feature type="signal peptide" evidence="7">
    <location>
        <begin position="1"/>
        <end position="27"/>
    </location>
</feature>
<feature type="active site" description="Charge relay system" evidence="5 6">
    <location>
        <position position="167"/>
    </location>
</feature>
<keyword evidence="4 6" id="KW-0720">Serine protease</keyword>
<feature type="active site" description="Charge relay system" evidence="5 6">
    <location>
        <position position="567"/>
    </location>
</feature>
<dbReference type="GO" id="GO:0004252">
    <property type="term" value="F:serine-type endopeptidase activity"/>
    <property type="evidence" value="ECO:0007669"/>
    <property type="project" value="UniProtKB-UniRule"/>
</dbReference>
<evidence type="ECO:0000256" key="5">
    <source>
        <dbReference type="PIRSR" id="PIRSR615500-1"/>
    </source>
</evidence>
<dbReference type="InterPro" id="IPR034045">
    <property type="entry name" value="Pep_S8_CspA-like"/>
</dbReference>
<evidence type="ECO:0000256" key="2">
    <source>
        <dbReference type="ARBA" id="ARBA00022670"/>
    </source>
</evidence>
<dbReference type="GO" id="GO:0006508">
    <property type="term" value="P:proteolysis"/>
    <property type="evidence" value="ECO:0007669"/>
    <property type="project" value="UniProtKB-KW"/>
</dbReference>
<dbReference type="Proteomes" id="UP000249818">
    <property type="component" value="Chromosome BARAN1"/>
</dbReference>